<sequence length="227" mass="26194">MENSHFGRLSPELRNTIYSLALFERRPVAVSKNFSVEPPLLRLCKQIRQEAELIFYAINDFSATAALEQDSNEWLLRWLSVCPMEKIELVKTLTIRVETPGQDWTDDQTQEDLDPSTSRFSESPLAIALRKCSFGKRPFEQVVQFTMNGQGDDLSLDEVMRTTDRRRRGMHFIALMMMLETAYGVDVRALLILSGTQMLRELQQKLREKRQKTTTVEGRVAADFRVS</sequence>
<gene>
    <name evidence="1" type="ORF">LTR37_009258</name>
</gene>
<proteinExistence type="predicted"/>
<name>A0ACC3N8U2_9PEZI</name>
<keyword evidence="2" id="KW-1185">Reference proteome</keyword>
<accession>A0ACC3N8U2</accession>
<dbReference type="Proteomes" id="UP001281147">
    <property type="component" value="Unassembled WGS sequence"/>
</dbReference>
<protein>
    <submittedName>
        <fullName evidence="1">Uncharacterized protein</fullName>
    </submittedName>
</protein>
<comment type="caution">
    <text evidence="1">The sequence shown here is derived from an EMBL/GenBank/DDBJ whole genome shotgun (WGS) entry which is preliminary data.</text>
</comment>
<reference evidence="1" key="1">
    <citation type="submission" date="2023-07" db="EMBL/GenBank/DDBJ databases">
        <title>Black Yeasts Isolated from many extreme environments.</title>
        <authorList>
            <person name="Coleine C."/>
            <person name="Stajich J.E."/>
            <person name="Selbmann L."/>
        </authorList>
    </citation>
    <scope>NUCLEOTIDE SEQUENCE</scope>
    <source>
        <strain evidence="1">CCFEE 5714</strain>
    </source>
</reference>
<organism evidence="1 2">
    <name type="scientific">Vermiconidia calcicola</name>
    <dbReference type="NCBI Taxonomy" id="1690605"/>
    <lineage>
        <taxon>Eukaryota</taxon>
        <taxon>Fungi</taxon>
        <taxon>Dikarya</taxon>
        <taxon>Ascomycota</taxon>
        <taxon>Pezizomycotina</taxon>
        <taxon>Dothideomycetes</taxon>
        <taxon>Dothideomycetidae</taxon>
        <taxon>Mycosphaerellales</taxon>
        <taxon>Extremaceae</taxon>
        <taxon>Vermiconidia</taxon>
    </lineage>
</organism>
<dbReference type="EMBL" id="JAUTXU010000071">
    <property type="protein sequence ID" value="KAK3712167.1"/>
    <property type="molecule type" value="Genomic_DNA"/>
</dbReference>
<evidence type="ECO:0000313" key="2">
    <source>
        <dbReference type="Proteomes" id="UP001281147"/>
    </source>
</evidence>
<evidence type="ECO:0000313" key="1">
    <source>
        <dbReference type="EMBL" id="KAK3712167.1"/>
    </source>
</evidence>